<dbReference type="Proteomes" id="UP000664991">
    <property type="component" value="Unassembled WGS sequence"/>
</dbReference>
<sequence length="99" mass="11152">MDVKAAPNGVATIEDRILRITGYYGYYPGYSSQKSKTPLALPGSRRRRGWSIIDVFAVIFNQKPWKLLDAFLIDLPFAMVPGTRALSFGDWRLDGAEKK</sequence>
<accession>A0A836AES9</accession>
<organism evidence="1 2">
    <name type="scientific">Ovis aries</name>
    <name type="common">Sheep</name>
    <dbReference type="NCBI Taxonomy" id="9940"/>
    <lineage>
        <taxon>Eukaryota</taxon>
        <taxon>Metazoa</taxon>
        <taxon>Chordata</taxon>
        <taxon>Craniata</taxon>
        <taxon>Vertebrata</taxon>
        <taxon>Euteleostomi</taxon>
        <taxon>Mammalia</taxon>
        <taxon>Eutheria</taxon>
        <taxon>Laurasiatheria</taxon>
        <taxon>Artiodactyla</taxon>
        <taxon>Ruminantia</taxon>
        <taxon>Pecora</taxon>
        <taxon>Bovidae</taxon>
        <taxon>Caprinae</taxon>
        <taxon>Ovis</taxon>
    </lineage>
</organism>
<evidence type="ECO:0000313" key="2">
    <source>
        <dbReference type="Proteomes" id="UP000664991"/>
    </source>
</evidence>
<comment type="caution">
    <text evidence="1">The sequence shown here is derived from an EMBL/GenBank/DDBJ whole genome shotgun (WGS) entry which is preliminary data.</text>
</comment>
<protein>
    <submittedName>
        <fullName evidence="1">Uncharacterized protein</fullName>
    </submittedName>
</protein>
<dbReference type="AlphaFoldDB" id="A0A836AES9"/>
<dbReference type="EMBL" id="JAEMGP010000007">
    <property type="protein sequence ID" value="KAG5206749.1"/>
    <property type="molecule type" value="Genomic_DNA"/>
</dbReference>
<evidence type="ECO:0000313" key="1">
    <source>
        <dbReference type="EMBL" id="KAG5206749.1"/>
    </source>
</evidence>
<reference evidence="1 2" key="1">
    <citation type="submission" date="2020-12" db="EMBL/GenBank/DDBJ databases">
        <title>De novo assembly of Tibetan sheep genome.</title>
        <authorList>
            <person name="Li X."/>
        </authorList>
    </citation>
    <scope>NUCLEOTIDE SEQUENCE [LARGE SCALE GENOMIC DNA]</scope>
    <source>
        <tissue evidence="1">Heart</tissue>
    </source>
</reference>
<name>A0A836AES9_SHEEP</name>
<gene>
    <name evidence="1" type="ORF">JEQ12_018322</name>
</gene>
<proteinExistence type="predicted"/>